<organism evidence="3 4">
    <name type="scientific">Mycolicibacter terrae</name>
    <dbReference type="NCBI Taxonomy" id="1788"/>
    <lineage>
        <taxon>Bacteria</taxon>
        <taxon>Bacillati</taxon>
        <taxon>Actinomycetota</taxon>
        <taxon>Actinomycetes</taxon>
        <taxon>Mycobacteriales</taxon>
        <taxon>Mycobacteriaceae</taxon>
        <taxon>Mycolicibacter</taxon>
    </lineage>
</organism>
<dbReference type="GO" id="GO:0006629">
    <property type="term" value="P:lipid metabolic process"/>
    <property type="evidence" value="ECO:0007669"/>
    <property type="project" value="InterPro"/>
</dbReference>
<gene>
    <name evidence="3" type="ORF">MTER_03070</name>
</gene>
<evidence type="ECO:0000313" key="3">
    <source>
        <dbReference type="EMBL" id="BBX20896.1"/>
    </source>
</evidence>
<dbReference type="PANTHER" id="PTHR46211">
    <property type="entry name" value="GLYCEROPHOSPHORYL DIESTER PHOSPHODIESTERASE"/>
    <property type="match status" value="1"/>
</dbReference>
<dbReference type="Proteomes" id="UP000467636">
    <property type="component" value="Chromosome"/>
</dbReference>
<dbReference type="SUPFAM" id="SSF51695">
    <property type="entry name" value="PLC-like phosphodiesterases"/>
    <property type="match status" value="1"/>
</dbReference>
<proteinExistence type="predicted"/>
<keyword evidence="1" id="KW-0732">Signal</keyword>
<feature type="domain" description="GP-PDE" evidence="2">
    <location>
        <begin position="45"/>
        <end position="302"/>
    </location>
</feature>
<dbReference type="Gene3D" id="3.20.20.190">
    <property type="entry name" value="Phosphatidylinositol (PI) phosphodiesterase"/>
    <property type="match status" value="1"/>
</dbReference>
<protein>
    <submittedName>
        <fullName evidence="3">Glycerophosphoryl diester phosphodiesterase (GlpQ)</fullName>
    </submittedName>
</protein>
<dbReference type="Pfam" id="PF03009">
    <property type="entry name" value="GDPD"/>
    <property type="match status" value="1"/>
</dbReference>
<dbReference type="AlphaFoldDB" id="A0AAD1HZ69"/>
<sequence length="316" mass="33829">MIRRAAEHPRREQSHNRMNLARIVRVCVCSALVAVPSVAAQPGAFDLQAHRGGRGETTEGSLRGFAKSIESGVNTLELDIVLTRDGQPLVWHDPVIEPSKCADTGPAVAGDTQYPYVGKRVADLALVQIRTLDCGQPLPEFPDAEVVPGNVIATLPEVFALADSYHAAVRYNIETKVDAQSPQQIVDVVLAAVRAGGKLDAVEIQSFDWRILPLVRAAEPAIPLAALWDQGPDPIAGAVAAGADIVSPDYSVVDRGFVDRAHRAGLKVIPWTVNDAAAMSEQIASGVDGLITDYPQRARVVMAEFGMPLPPAYRRG</sequence>
<evidence type="ECO:0000256" key="1">
    <source>
        <dbReference type="SAM" id="SignalP"/>
    </source>
</evidence>
<evidence type="ECO:0000313" key="4">
    <source>
        <dbReference type="Proteomes" id="UP000467636"/>
    </source>
</evidence>
<dbReference type="InterPro" id="IPR017946">
    <property type="entry name" value="PLC-like_Pdiesterase_TIM-brl"/>
</dbReference>
<dbReference type="PANTHER" id="PTHR46211:SF14">
    <property type="entry name" value="GLYCEROPHOSPHODIESTER PHOSPHODIESTERASE"/>
    <property type="match status" value="1"/>
</dbReference>
<dbReference type="EMBL" id="AP022564">
    <property type="protein sequence ID" value="BBX20896.1"/>
    <property type="molecule type" value="Genomic_DNA"/>
</dbReference>
<dbReference type="PROSITE" id="PS51704">
    <property type="entry name" value="GP_PDE"/>
    <property type="match status" value="1"/>
</dbReference>
<dbReference type="GO" id="GO:0008081">
    <property type="term" value="F:phosphoric diester hydrolase activity"/>
    <property type="evidence" value="ECO:0007669"/>
    <property type="project" value="InterPro"/>
</dbReference>
<name>A0AAD1HZ69_9MYCO</name>
<feature type="signal peptide" evidence="1">
    <location>
        <begin position="1"/>
        <end position="39"/>
    </location>
</feature>
<feature type="chain" id="PRO_5042089328" evidence="1">
    <location>
        <begin position="40"/>
        <end position="316"/>
    </location>
</feature>
<evidence type="ECO:0000259" key="2">
    <source>
        <dbReference type="PROSITE" id="PS51704"/>
    </source>
</evidence>
<reference evidence="3 4" key="1">
    <citation type="journal article" date="2019" name="Emerg. Microbes Infect.">
        <title>Comprehensive subspecies identification of 175 nontuberculous mycobacteria species based on 7547 genomic profiles.</title>
        <authorList>
            <person name="Matsumoto Y."/>
            <person name="Kinjo T."/>
            <person name="Motooka D."/>
            <person name="Nabeya D."/>
            <person name="Jung N."/>
            <person name="Uechi K."/>
            <person name="Horii T."/>
            <person name="Iida T."/>
            <person name="Fujita J."/>
            <person name="Nakamura S."/>
        </authorList>
    </citation>
    <scope>NUCLEOTIDE SEQUENCE [LARGE SCALE GENOMIC DNA]</scope>
    <source>
        <strain evidence="3 4">JCM 12143</strain>
    </source>
</reference>
<accession>A0AAD1HZ69</accession>
<keyword evidence="4" id="KW-1185">Reference proteome</keyword>
<dbReference type="InterPro" id="IPR030395">
    <property type="entry name" value="GP_PDE_dom"/>
</dbReference>